<dbReference type="Pfam" id="PF13027">
    <property type="entry name" value="DUF3888"/>
    <property type="match status" value="1"/>
</dbReference>
<comment type="caution">
    <text evidence="1">The sequence shown here is derived from an EMBL/GenBank/DDBJ whole genome shotgun (WGS) entry which is preliminary data.</text>
</comment>
<organism evidence="1 2">
    <name type="scientific">Parageobacillus caldoxylosilyticus NBRC 107762</name>
    <dbReference type="NCBI Taxonomy" id="1220594"/>
    <lineage>
        <taxon>Bacteria</taxon>
        <taxon>Bacillati</taxon>
        <taxon>Bacillota</taxon>
        <taxon>Bacilli</taxon>
        <taxon>Bacillales</taxon>
        <taxon>Anoxybacillaceae</taxon>
        <taxon>Saccharococcus</taxon>
    </lineage>
</organism>
<name>A0A023DFW1_9BACL</name>
<dbReference type="OrthoDB" id="1937736at2"/>
<keyword evidence="2" id="KW-1185">Reference proteome</keyword>
<accession>A0A023DFW1</accession>
<dbReference type="AlphaFoldDB" id="A0A023DFW1"/>
<dbReference type="EMBL" id="BAWO01000032">
    <property type="protein sequence ID" value="GAJ40152.1"/>
    <property type="molecule type" value="Genomic_DNA"/>
</dbReference>
<dbReference type="Proteomes" id="UP000023561">
    <property type="component" value="Unassembled WGS sequence"/>
</dbReference>
<dbReference type="GeneID" id="301194106"/>
<protein>
    <recommendedName>
        <fullName evidence="3">DUF3888 domain-containing protein</fullName>
    </recommendedName>
</protein>
<evidence type="ECO:0000313" key="1">
    <source>
        <dbReference type="EMBL" id="GAJ40152.1"/>
    </source>
</evidence>
<reference evidence="1 2" key="1">
    <citation type="submission" date="2014-04" db="EMBL/GenBank/DDBJ databases">
        <title>Whole genome shotgun sequence of Geobacillus caldoxylosilyticus NBRC 107762.</title>
        <authorList>
            <person name="Hosoyama A."/>
            <person name="Hosoyama Y."/>
            <person name="Katano-Makiyama Y."/>
            <person name="Tsuchikane K."/>
            <person name="Ohji S."/>
            <person name="Ichikawa N."/>
            <person name="Yamazoe A."/>
            <person name="Fujita N."/>
        </authorList>
    </citation>
    <scope>NUCLEOTIDE SEQUENCE [LARGE SCALE GENOMIC DNA]</scope>
    <source>
        <strain evidence="1 2">NBRC 107762</strain>
    </source>
</reference>
<sequence length="123" mass="14177">MKRILISLVICLLFWNLSLSYQVVAKTNITGEEKHTDFYDALLVLLDPYARKAINNKYPSRSYGLWNAEILEVNRKTEGYSQYDFTIKVKYDTYTGPHNPPEGPVILTFDVKLDRVTVTKVEG</sequence>
<evidence type="ECO:0008006" key="3">
    <source>
        <dbReference type="Google" id="ProtNLM"/>
    </source>
</evidence>
<proteinExistence type="predicted"/>
<gene>
    <name evidence="1" type="ORF">GCA01S_032_00700</name>
</gene>
<dbReference type="RefSeq" id="WP_052510034.1">
    <property type="nucleotide sequence ID" value="NZ_BAWO01000032.1"/>
</dbReference>
<evidence type="ECO:0000313" key="2">
    <source>
        <dbReference type="Proteomes" id="UP000023561"/>
    </source>
</evidence>
<dbReference type="InterPro" id="IPR024984">
    <property type="entry name" value="DUF3888"/>
</dbReference>